<evidence type="ECO:0000313" key="3">
    <source>
        <dbReference type="EMBL" id="MDP1027508.1"/>
    </source>
</evidence>
<organism evidence="3 4">
    <name type="scientific">Sphingomonas aurea</name>
    <dbReference type="NCBI Taxonomy" id="3063994"/>
    <lineage>
        <taxon>Bacteria</taxon>
        <taxon>Pseudomonadati</taxon>
        <taxon>Pseudomonadota</taxon>
        <taxon>Alphaproteobacteria</taxon>
        <taxon>Sphingomonadales</taxon>
        <taxon>Sphingomonadaceae</taxon>
        <taxon>Sphingomonas</taxon>
    </lineage>
</organism>
<dbReference type="EMBL" id="JAUUDS010000004">
    <property type="protein sequence ID" value="MDP1027508.1"/>
    <property type="molecule type" value="Genomic_DNA"/>
</dbReference>
<dbReference type="Pfam" id="PF05016">
    <property type="entry name" value="ParE_toxin"/>
    <property type="match status" value="1"/>
</dbReference>
<evidence type="ECO:0000256" key="2">
    <source>
        <dbReference type="ARBA" id="ARBA00022649"/>
    </source>
</evidence>
<accession>A0ABT9EL51</accession>
<dbReference type="Proteomes" id="UP001230685">
    <property type="component" value="Unassembled WGS sequence"/>
</dbReference>
<dbReference type="PANTHER" id="PTHR33755">
    <property type="entry name" value="TOXIN PARE1-RELATED"/>
    <property type="match status" value="1"/>
</dbReference>
<dbReference type="InterPro" id="IPR007712">
    <property type="entry name" value="RelE/ParE_toxin"/>
</dbReference>
<name>A0ABT9EL51_9SPHN</name>
<evidence type="ECO:0000313" key="4">
    <source>
        <dbReference type="Proteomes" id="UP001230685"/>
    </source>
</evidence>
<comment type="similarity">
    <text evidence="1">Belongs to the RelE toxin family.</text>
</comment>
<gene>
    <name evidence="3" type="ORF">Q5H91_09815</name>
</gene>
<protein>
    <submittedName>
        <fullName evidence="3">Type II toxin-antitoxin system RelE/ParE family toxin</fullName>
    </submittedName>
</protein>
<comment type="caution">
    <text evidence="3">The sequence shown here is derived from an EMBL/GenBank/DDBJ whole genome shotgun (WGS) entry which is preliminary data.</text>
</comment>
<evidence type="ECO:0000256" key="1">
    <source>
        <dbReference type="ARBA" id="ARBA00006226"/>
    </source>
</evidence>
<sequence length="91" mass="10523">MARVVWRNQALDDLDDIITYLEQFDAKAADRYYVRLFTLGESLRDFPHRGRPAGNGERELVTVPPYVLRYRVDSDSVMILSVSHGARRPLD</sequence>
<keyword evidence="4" id="KW-1185">Reference proteome</keyword>
<dbReference type="Gene3D" id="3.30.2310.20">
    <property type="entry name" value="RelE-like"/>
    <property type="match status" value="1"/>
</dbReference>
<reference evidence="3 4" key="1">
    <citation type="submission" date="2023-07" db="EMBL/GenBank/DDBJ databases">
        <authorList>
            <person name="Kim M.K."/>
        </authorList>
    </citation>
    <scope>NUCLEOTIDE SEQUENCE [LARGE SCALE GENOMIC DNA]</scope>
    <source>
        <strain evidence="3 4">KR1UV-12</strain>
    </source>
</reference>
<dbReference type="InterPro" id="IPR051803">
    <property type="entry name" value="TA_system_RelE-like_toxin"/>
</dbReference>
<proteinExistence type="inferred from homology"/>
<dbReference type="RefSeq" id="WP_305173220.1">
    <property type="nucleotide sequence ID" value="NZ_JAUUDS010000004.1"/>
</dbReference>
<keyword evidence="2" id="KW-1277">Toxin-antitoxin system</keyword>
<dbReference type="InterPro" id="IPR035093">
    <property type="entry name" value="RelE/ParE_toxin_dom_sf"/>
</dbReference>